<sequence>MTFANNYKRLDILVGISNLSTAISGILGAYNMACQLALFSLLALSSVVSAQLTSILGLSDSCNKAMGQLVVGPAGNCLNTMGLMNVLTTPSGQSWVEPFDKYLTTTCGQPACPIDTLYSAIISLKDACSSDLAAKGWSADDIATILQQASGYYPSAREVLCLRDTGNTQKLCITTTLCNVQAMLGQPLNIGTLVADTPRILSSHSINVPKNISCTPCTQGAYSIARPNLPSAASVKAWDDFWISQCGEDFIVGNLPSNVYRTDNETIATATPQAVTSNAQPKLDTTILAAVSASLALASISALWVLHA</sequence>
<evidence type="ECO:0008006" key="4">
    <source>
        <dbReference type="Google" id="ProtNLM"/>
    </source>
</evidence>
<dbReference type="EMBL" id="SSOP01000357">
    <property type="protein sequence ID" value="KAB5588855.1"/>
    <property type="molecule type" value="Genomic_DNA"/>
</dbReference>
<comment type="caution">
    <text evidence="2">The sequence shown here is derived from an EMBL/GenBank/DDBJ whole genome shotgun (WGS) entry which is preliminary data.</text>
</comment>
<evidence type="ECO:0000313" key="3">
    <source>
        <dbReference type="Proteomes" id="UP000383932"/>
    </source>
</evidence>
<name>A0A5N5QAS8_9AGAM</name>
<proteinExistence type="predicted"/>
<keyword evidence="1" id="KW-1133">Transmembrane helix</keyword>
<dbReference type="Proteomes" id="UP000383932">
    <property type="component" value="Unassembled WGS sequence"/>
</dbReference>
<organism evidence="2 3">
    <name type="scientific">Ceratobasidium theobromae</name>
    <dbReference type="NCBI Taxonomy" id="1582974"/>
    <lineage>
        <taxon>Eukaryota</taxon>
        <taxon>Fungi</taxon>
        <taxon>Dikarya</taxon>
        <taxon>Basidiomycota</taxon>
        <taxon>Agaricomycotina</taxon>
        <taxon>Agaricomycetes</taxon>
        <taxon>Cantharellales</taxon>
        <taxon>Ceratobasidiaceae</taxon>
        <taxon>Ceratobasidium</taxon>
    </lineage>
</organism>
<dbReference type="AlphaFoldDB" id="A0A5N5QAS8"/>
<dbReference type="OrthoDB" id="2536450at2759"/>
<feature type="transmembrane region" description="Helical" evidence="1">
    <location>
        <begin position="12"/>
        <end position="30"/>
    </location>
</feature>
<protein>
    <recommendedName>
        <fullName evidence="4">Transmembrane protein</fullName>
    </recommendedName>
</protein>
<reference evidence="2 3" key="1">
    <citation type="journal article" date="2019" name="Fungal Biol. Biotechnol.">
        <title>Draft genome sequence of fastidious pathogen Ceratobasidium theobromae, which causes vascular-streak dieback in Theobroma cacao.</title>
        <authorList>
            <person name="Ali S.S."/>
            <person name="Asman A."/>
            <person name="Shao J."/>
            <person name="Firmansyah A.P."/>
            <person name="Susilo A.W."/>
            <person name="Rosmana A."/>
            <person name="McMahon P."/>
            <person name="Junaid M."/>
            <person name="Guest D."/>
            <person name="Kheng T.Y."/>
            <person name="Meinhardt L.W."/>
            <person name="Bailey B.A."/>
        </authorList>
    </citation>
    <scope>NUCLEOTIDE SEQUENCE [LARGE SCALE GENOMIC DNA]</scope>
    <source>
        <strain evidence="2 3">CT2</strain>
    </source>
</reference>
<dbReference type="PANTHER" id="PTHR34862">
    <property type="entry name" value="SPARK DOMAIN-CONTAINING PROTEIN"/>
    <property type="match status" value="1"/>
</dbReference>
<keyword evidence="1" id="KW-0472">Membrane</keyword>
<evidence type="ECO:0000256" key="1">
    <source>
        <dbReference type="SAM" id="Phobius"/>
    </source>
</evidence>
<evidence type="ECO:0000313" key="2">
    <source>
        <dbReference type="EMBL" id="KAB5588855.1"/>
    </source>
</evidence>
<keyword evidence="1" id="KW-0812">Transmembrane</keyword>
<keyword evidence="3" id="KW-1185">Reference proteome</keyword>
<dbReference type="PANTHER" id="PTHR34862:SF1">
    <property type="entry name" value="SPARK DOMAIN-CONTAINING PROTEIN"/>
    <property type="match status" value="1"/>
</dbReference>
<accession>A0A5N5QAS8</accession>
<gene>
    <name evidence="2" type="ORF">CTheo_7698</name>
</gene>